<dbReference type="CDD" id="cd02947">
    <property type="entry name" value="TRX_family"/>
    <property type="match status" value="1"/>
</dbReference>
<dbReference type="EMBL" id="JABBWE010000059">
    <property type="protein sequence ID" value="KAG1789432.1"/>
    <property type="molecule type" value="Genomic_DNA"/>
</dbReference>
<dbReference type="InterPro" id="IPR013766">
    <property type="entry name" value="Thioredoxin_domain"/>
</dbReference>
<reference evidence="2" key="1">
    <citation type="journal article" date="2020" name="New Phytol.">
        <title>Comparative genomics reveals dynamic genome evolution in host specialist ectomycorrhizal fungi.</title>
        <authorList>
            <person name="Lofgren L.A."/>
            <person name="Nguyen N.H."/>
            <person name="Vilgalys R."/>
            <person name="Ruytinx J."/>
            <person name="Liao H.L."/>
            <person name="Branco S."/>
            <person name="Kuo A."/>
            <person name="LaButti K."/>
            <person name="Lipzen A."/>
            <person name="Andreopoulos W."/>
            <person name="Pangilinan J."/>
            <person name="Riley R."/>
            <person name="Hundley H."/>
            <person name="Na H."/>
            <person name="Barry K."/>
            <person name="Grigoriev I.V."/>
            <person name="Stajich J.E."/>
            <person name="Kennedy P.G."/>
        </authorList>
    </citation>
    <scope>NUCLEOTIDE SEQUENCE</scope>
    <source>
        <strain evidence="2">S12</strain>
    </source>
</reference>
<evidence type="ECO:0000259" key="1">
    <source>
        <dbReference type="PROSITE" id="PS51352"/>
    </source>
</evidence>
<evidence type="ECO:0000313" key="2">
    <source>
        <dbReference type="EMBL" id="KAG1789432.1"/>
    </source>
</evidence>
<dbReference type="Proteomes" id="UP000719766">
    <property type="component" value="Unassembled WGS sequence"/>
</dbReference>
<sequence length="164" mass="18140">MLSVTFKASTRLRFASTAGHSLRSAVGLRQFHGSLKSQEHYLNADEKASTFSCPYHSTSLTFEKVALNPANEKAVLVDFYADWCNPCKMISPLLKKLTSDETVKTGSGRSLDLVTVDTDSEFDLAKKYKVRALPTVIAFKDGQKVDQFVGALNEDGIRQFIAKL</sequence>
<dbReference type="Gene3D" id="3.40.30.10">
    <property type="entry name" value="Glutaredoxin"/>
    <property type="match status" value="1"/>
</dbReference>
<dbReference type="RefSeq" id="XP_041156504.1">
    <property type="nucleotide sequence ID" value="XM_041300536.1"/>
</dbReference>
<gene>
    <name evidence="2" type="ORF">HD556DRAFT_1311392</name>
</gene>
<evidence type="ECO:0000313" key="3">
    <source>
        <dbReference type="Proteomes" id="UP000719766"/>
    </source>
</evidence>
<dbReference type="OrthoDB" id="2121326at2759"/>
<dbReference type="InterPro" id="IPR036249">
    <property type="entry name" value="Thioredoxin-like_sf"/>
</dbReference>
<dbReference type="Pfam" id="PF00085">
    <property type="entry name" value="Thioredoxin"/>
    <property type="match status" value="1"/>
</dbReference>
<dbReference type="GeneID" id="64594300"/>
<dbReference type="PRINTS" id="PR00421">
    <property type="entry name" value="THIOREDOXIN"/>
</dbReference>
<protein>
    <submittedName>
        <fullName evidence="2">Thioredoxin-like protein</fullName>
    </submittedName>
</protein>
<comment type="caution">
    <text evidence="2">The sequence shown here is derived from an EMBL/GenBank/DDBJ whole genome shotgun (WGS) entry which is preliminary data.</text>
</comment>
<dbReference type="PROSITE" id="PS51352">
    <property type="entry name" value="THIOREDOXIN_2"/>
    <property type="match status" value="1"/>
</dbReference>
<keyword evidence="3" id="KW-1185">Reference proteome</keyword>
<proteinExistence type="predicted"/>
<dbReference type="SUPFAM" id="SSF52833">
    <property type="entry name" value="Thioredoxin-like"/>
    <property type="match status" value="1"/>
</dbReference>
<feature type="domain" description="Thioredoxin" evidence="1">
    <location>
        <begin position="42"/>
        <end position="164"/>
    </location>
</feature>
<dbReference type="PANTHER" id="PTHR45663:SF11">
    <property type="entry name" value="GEO12009P1"/>
    <property type="match status" value="1"/>
</dbReference>
<dbReference type="AlphaFoldDB" id="A0A9P7AHA8"/>
<dbReference type="GO" id="GO:0005737">
    <property type="term" value="C:cytoplasm"/>
    <property type="evidence" value="ECO:0007669"/>
    <property type="project" value="TreeGrafter"/>
</dbReference>
<accession>A0A9P7AHA8</accession>
<dbReference type="GO" id="GO:0015035">
    <property type="term" value="F:protein-disulfide reductase activity"/>
    <property type="evidence" value="ECO:0007669"/>
    <property type="project" value="TreeGrafter"/>
</dbReference>
<organism evidence="2 3">
    <name type="scientific">Suillus plorans</name>
    <dbReference type="NCBI Taxonomy" id="116603"/>
    <lineage>
        <taxon>Eukaryota</taxon>
        <taxon>Fungi</taxon>
        <taxon>Dikarya</taxon>
        <taxon>Basidiomycota</taxon>
        <taxon>Agaricomycotina</taxon>
        <taxon>Agaricomycetes</taxon>
        <taxon>Agaricomycetidae</taxon>
        <taxon>Boletales</taxon>
        <taxon>Suillineae</taxon>
        <taxon>Suillaceae</taxon>
        <taxon>Suillus</taxon>
    </lineage>
</organism>
<name>A0A9P7AHA8_9AGAM</name>
<dbReference type="PANTHER" id="PTHR45663">
    <property type="entry name" value="GEO12009P1"/>
    <property type="match status" value="1"/>
</dbReference>